<dbReference type="AlphaFoldDB" id="A0A370IEJ2"/>
<keyword evidence="4" id="KW-1185">Reference proteome</keyword>
<evidence type="ECO:0000259" key="2">
    <source>
        <dbReference type="Pfam" id="PF00171"/>
    </source>
</evidence>
<organism evidence="3 4">
    <name type="scientific">Nocardia pseudobrasiliensis</name>
    <dbReference type="NCBI Taxonomy" id="45979"/>
    <lineage>
        <taxon>Bacteria</taxon>
        <taxon>Bacillati</taxon>
        <taxon>Actinomycetota</taxon>
        <taxon>Actinomycetes</taxon>
        <taxon>Mycobacteriales</taxon>
        <taxon>Nocardiaceae</taxon>
        <taxon>Nocardia</taxon>
    </lineage>
</organism>
<protein>
    <submittedName>
        <fullName evidence="3">Betaine-aldehyde dehydrogenase</fullName>
    </submittedName>
</protein>
<sequence length="432" mass="45332">MLSARSNSTSTAWITVTAPADGRLLGTVPTHTADGVDALVAALRRDQWHWRSLGVVGRVHWMTRFRDWLLDNRDTLVELLADETGKSVCAAEREFRLGIDAVDFHRTHGADFLGTQRLRSLRVPNVALRLTIAHHPCAVVGVLTGWTYPLATMLFDAVPALLSGSAVLARPASVTPLTTRAVVTGWSQVGAPPVLEYAVGPDAGPAVVDTVDAVHFTGSPETGKVVALRAAARLIPCRLELGGKSSAIVLKDADLDHAAVGIALGGLAESGQNCHSVERVFVESAVYDAFVDRLVAEVAAFGTADPDDTGADVLTSAAHVRHIEDQVRDAVAHGARLRIGGAGSGHMFAPTVLADVAPGARVLTRQTLGPVLPVVRVADAEQAIAAANDTCGPCVSVWTTDDAAGAYLAGRLLASRIGRNDVSVHLVPPAYT</sequence>
<dbReference type="PANTHER" id="PTHR43353:SF5">
    <property type="entry name" value="SUCCINATE-SEMIALDEHYDE DEHYDROGENASE, MITOCHONDRIAL"/>
    <property type="match status" value="1"/>
</dbReference>
<dbReference type="InterPro" id="IPR016161">
    <property type="entry name" value="Ald_DH/histidinol_DH"/>
</dbReference>
<dbReference type="InterPro" id="IPR016162">
    <property type="entry name" value="Ald_DH_N"/>
</dbReference>
<dbReference type="InterPro" id="IPR015590">
    <property type="entry name" value="Aldehyde_DH_dom"/>
</dbReference>
<feature type="domain" description="Aldehyde dehydrogenase" evidence="2">
    <location>
        <begin position="10"/>
        <end position="424"/>
    </location>
</feature>
<dbReference type="Gene3D" id="3.40.309.10">
    <property type="entry name" value="Aldehyde Dehydrogenase, Chain A, domain 2"/>
    <property type="match status" value="1"/>
</dbReference>
<dbReference type="RefSeq" id="WP_067991187.1">
    <property type="nucleotide sequence ID" value="NZ_QQBC01000001.1"/>
</dbReference>
<dbReference type="Gene3D" id="3.40.605.10">
    <property type="entry name" value="Aldehyde Dehydrogenase, Chain A, domain 1"/>
    <property type="match status" value="1"/>
</dbReference>
<dbReference type="InterPro" id="IPR016163">
    <property type="entry name" value="Ald_DH_C"/>
</dbReference>
<accession>A0A370IEJ2</accession>
<dbReference type="PANTHER" id="PTHR43353">
    <property type="entry name" value="SUCCINATE-SEMIALDEHYDE DEHYDROGENASE, MITOCHONDRIAL"/>
    <property type="match status" value="1"/>
</dbReference>
<comment type="caution">
    <text evidence="3">The sequence shown here is derived from an EMBL/GenBank/DDBJ whole genome shotgun (WGS) entry which is preliminary data.</text>
</comment>
<evidence type="ECO:0000313" key="3">
    <source>
        <dbReference type="EMBL" id="RDI69146.1"/>
    </source>
</evidence>
<dbReference type="EMBL" id="QQBC01000001">
    <property type="protein sequence ID" value="RDI69146.1"/>
    <property type="molecule type" value="Genomic_DNA"/>
</dbReference>
<reference evidence="3 4" key="1">
    <citation type="submission" date="2018-07" db="EMBL/GenBank/DDBJ databases">
        <title>Genomic Encyclopedia of Type Strains, Phase IV (KMG-IV): sequencing the most valuable type-strain genomes for metagenomic binning, comparative biology and taxonomic classification.</title>
        <authorList>
            <person name="Goeker M."/>
        </authorList>
    </citation>
    <scope>NUCLEOTIDE SEQUENCE [LARGE SCALE GENOMIC DNA]</scope>
    <source>
        <strain evidence="3 4">DSM 44290</strain>
    </source>
</reference>
<dbReference type="GO" id="GO:0016620">
    <property type="term" value="F:oxidoreductase activity, acting on the aldehyde or oxo group of donors, NAD or NADP as acceptor"/>
    <property type="evidence" value="ECO:0007669"/>
    <property type="project" value="InterPro"/>
</dbReference>
<evidence type="ECO:0000256" key="1">
    <source>
        <dbReference type="ARBA" id="ARBA00023002"/>
    </source>
</evidence>
<dbReference type="STRING" id="1210086.GCA_001613105_00538"/>
<dbReference type="InterPro" id="IPR050740">
    <property type="entry name" value="Aldehyde_DH_Superfamily"/>
</dbReference>
<dbReference type="SUPFAM" id="SSF53720">
    <property type="entry name" value="ALDH-like"/>
    <property type="match status" value="1"/>
</dbReference>
<keyword evidence="1" id="KW-0560">Oxidoreductase</keyword>
<gene>
    <name evidence="3" type="ORF">DFR76_101684</name>
</gene>
<dbReference type="Proteomes" id="UP000254869">
    <property type="component" value="Unassembled WGS sequence"/>
</dbReference>
<proteinExistence type="predicted"/>
<evidence type="ECO:0000313" key="4">
    <source>
        <dbReference type="Proteomes" id="UP000254869"/>
    </source>
</evidence>
<dbReference type="Pfam" id="PF00171">
    <property type="entry name" value="Aldedh"/>
    <property type="match status" value="1"/>
</dbReference>
<name>A0A370IEJ2_9NOCA</name>